<dbReference type="RefSeq" id="WP_039456376.1">
    <property type="nucleotide sequence ID" value="NZ_JWLZ01000002.1"/>
</dbReference>
<dbReference type="PROSITE" id="PS01096">
    <property type="entry name" value="PPIC_PPIASE_1"/>
    <property type="match status" value="1"/>
</dbReference>
<evidence type="ECO:0000256" key="7">
    <source>
        <dbReference type="HAMAP-Rule" id="MF_01183"/>
    </source>
</evidence>
<dbReference type="InterPro" id="IPR000297">
    <property type="entry name" value="PPIase_PpiC"/>
</dbReference>
<proteinExistence type="inferred from homology"/>
<keyword evidence="2 7" id="KW-0677">Repeat</keyword>
<keyword evidence="4 7" id="KW-0697">Rotamase</keyword>
<evidence type="ECO:0000256" key="3">
    <source>
        <dbReference type="ARBA" id="ARBA00022764"/>
    </source>
</evidence>
<feature type="chain" id="PRO_5008985067" description="Chaperone SurA" evidence="7">
    <location>
        <begin position="23"/>
        <end position="434"/>
    </location>
</feature>
<feature type="domain" description="PpiC" evidence="8">
    <location>
        <begin position="283"/>
        <end position="383"/>
    </location>
</feature>
<accession>A0A0B9H3N4</accession>
<dbReference type="AlphaFoldDB" id="A0A0B9H3N4"/>
<dbReference type="EMBL" id="JWLZ01000002">
    <property type="protein sequence ID" value="KHT65536.1"/>
    <property type="molecule type" value="Genomic_DNA"/>
</dbReference>
<dbReference type="SUPFAM" id="SSF54534">
    <property type="entry name" value="FKBP-like"/>
    <property type="match status" value="2"/>
</dbReference>
<keyword evidence="5 7" id="KW-0143">Chaperone</keyword>
<keyword evidence="6 7" id="KW-0413">Isomerase</keyword>
<dbReference type="InterPro" id="IPR050280">
    <property type="entry name" value="OMP_Chaperone_SurA"/>
</dbReference>
<dbReference type="GO" id="GO:0042277">
    <property type="term" value="F:peptide binding"/>
    <property type="evidence" value="ECO:0007669"/>
    <property type="project" value="InterPro"/>
</dbReference>
<comment type="domain">
    <text evidence="7">The PPIase activity resides only in the second parvulin domain. The N-terminal region and the C-terminal tail are necessary and sufficient for the chaperone activity of SurA. The PPIase activity is dispensable for SurA to function as a chaperone. The N-terminal region and the C-terminal tail are also required for porin recognition.</text>
</comment>
<keyword evidence="1 7" id="KW-0732">Signal</keyword>
<comment type="function">
    <text evidence="7">Chaperone involved in the correct folding and assembly of outer membrane proteins. Recognizes specific patterns of aromatic residues and the orientation of their side chains, which are found more frequently in integral outer membrane proteins. May act in both early periplasmic and late outer membrane-associated steps of protein maturation.</text>
</comment>
<reference evidence="9 10" key="1">
    <citation type="submission" date="2014-12" db="EMBL/GenBank/DDBJ databases">
        <title>Genome sequencing of Photobacterium gaetbulicola AD005a.</title>
        <authorList>
            <person name="Adrian T.G.S."/>
            <person name="Chan K.G."/>
        </authorList>
    </citation>
    <scope>NUCLEOTIDE SEQUENCE [LARGE SCALE GENOMIC DNA]</scope>
    <source>
        <strain evidence="9 10">AD005a</strain>
    </source>
</reference>
<dbReference type="PROSITE" id="PS50198">
    <property type="entry name" value="PPIC_PPIASE_2"/>
    <property type="match status" value="2"/>
</dbReference>
<dbReference type="Proteomes" id="UP000031278">
    <property type="component" value="Unassembled WGS sequence"/>
</dbReference>
<gene>
    <name evidence="7" type="primary">surA</name>
    <name evidence="9" type="ORF">RJ45_00725</name>
</gene>
<evidence type="ECO:0000313" key="9">
    <source>
        <dbReference type="EMBL" id="KHT65536.1"/>
    </source>
</evidence>
<comment type="catalytic activity">
    <reaction evidence="7">
        <text>[protein]-peptidylproline (omega=180) = [protein]-peptidylproline (omega=0)</text>
        <dbReference type="Rhea" id="RHEA:16237"/>
        <dbReference type="Rhea" id="RHEA-COMP:10747"/>
        <dbReference type="Rhea" id="RHEA-COMP:10748"/>
        <dbReference type="ChEBI" id="CHEBI:83833"/>
        <dbReference type="ChEBI" id="CHEBI:83834"/>
        <dbReference type="EC" id="5.2.1.8"/>
    </reaction>
</comment>
<dbReference type="EC" id="5.2.1.8" evidence="7"/>
<evidence type="ECO:0000256" key="4">
    <source>
        <dbReference type="ARBA" id="ARBA00023110"/>
    </source>
</evidence>
<evidence type="ECO:0000256" key="2">
    <source>
        <dbReference type="ARBA" id="ARBA00022737"/>
    </source>
</evidence>
<evidence type="ECO:0000256" key="5">
    <source>
        <dbReference type="ARBA" id="ARBA00023186"/>
    </source>
</evidence>
<dbReference type="NCBIfam" id="NF008038">
    <property type="entry name" value="PRK10770.1"/>
    <property type="match status" value="1"/>
</dbReference>
<evidence type="ECO:0000256" key="1">
    <source>
        <dbReference type="ARBA" id="ARBA00022729"/>
    </source>
</evidence>
<protein>
    <recommendedName>
        <fullName evidence="7">Chaperone SurA</fullName>
    </recommendedName>
    <alternativeName>
        <fullName evidence="7">Peptidyl-prolyl cis-trans isomerase SurA</fullName>
        <shortName evidence="7">PPIase SurA</shortName>
        <ecNumber evidence="7">5.2.1.8</ecNumber>
    </alternativeName>
    <alternativeName>
        <fullName evidence="7">Rotamase SurA</fullName>
    </alternativeName>
</protein>
<dbReference type="InterPro" id="IPR015391">
    <property type="entry name" value="SurA_N"/>
</dbReference>
<dbReference type="PANTHER" id="PTHR47637">
    <property type="entry name" value="CHAPERONE SURA"/>
    <property type="match status" value="1"/>
</dbReference>
<dbReference type="PANTHER" id="PTHR47637:SF1">
    <property type="entry name" value="CHAPERONE SURA"/>
    <property type="match status" value="1"/>
</dbReference>
<dbReference type="GO" id="GO:0030288">
    <property type="term" value="C:outer membrane-bounded periplasmic space"/>
    <property type="evidence" value="ECO:0007669"/>
    <property type="project" value="InterPro"/>
</dbReference>
<dbReference type="HAMAP" id="MF_01183">
    <property type="entry name" value="Chaperone_SurA"/>
    <property type="match status" value="1"/>
</dbReference>
<dbReference type="InterPro" id="IPR023034">
    <property type="entry name" value="PPIase_SurA"/>
</dbReference>
<dbReference type="InterPro" id="IPR023058">
    <property type="entry name" value="PPIase_PpiC_CS"/>
</dbReference>
<dbReference type="Gene3D" id="3.10.50.40">
    <property type="match status" value="2"/>
</dbReference>
<sequence precursor="true">MKNWKSSLLGIALLGLSAGTIAAPQELDRIVTIVNDSVILQSDVDAMLKTVRMNAAGQNQPLPPDDVLVNQIMEKLVMETLQLQQAEQFGIRIDDNRLDQAINQMAAEQQMTVGQLQQMLAANGISFSIFREQMRRDMTASEARTIQVRRRINILPQEVETLAGQLSQHEQQGVRYNISHIQLRVEEGASAVERDAVANEAQQLVNQLQDGADFANLAYSYSKGPKALQGGEWGWMRKEEMPTIFADQIQSQGTGAIVGPFRSGVGYHILKINQVDGLETVSVTEVNARHILVKTSVILSDEGAQEQLEQARRAILAGERSFADAAQALSADPGSAANGGELGWQTPDLYVPEFKEKVETLPEGMISEPFKTVHGWHIVEVLDRRDVDRTDAAVKNRAYRILFSRKFNEEAQAWLQELRAGAFIEQPERADDQG</sequence>
<keyword evidence="3 7" id="KW-0574">Periplasm</keyword>
<organism evidence="9 10">
    <name type="scientific">Photobacterium gaetbulicola</name>
    <dbReference type="NCBI Taxonomy" id="1295392"/>
    <lineage>
        <taxon>Bacteria</taxon>
        <taxon>Pseudomonadati</taxon>
        <taxon>Pseudomonadota</taxon>
        <taxon>Gammaproteobacteria</taxon>
        <taxon>Vibrionales</taxon>
        <taxon>Vibrionaceae</taxon>
        <taxon>Photobacterium</taxon>
    </lineage>
</organism>
<dbReference type="GO" id="GO:0050821">
    <property type="term" value="P:protein stabilization"/>
    <property type="evidence" value="ECO:0007669"/>
    <property type="project" value="InterPro"/>
</dbReference>
<comment type="subcellular location">
    <subcellularLocation>
        <location evidence="7">Periplasm</location>
    </subcellularLocation>
    <text evidence="7">Is capable of associating with the outer membrane.</text>
</comment>
<evidence type="ECO:0000313" key="10">
    <source>
        <dbReference type="Proteomes" id="UP000031278"/>
    </source>
</evidence>
<name>A0A0B9H3N4_9GAMM</name>
<dbReference type="GO" id="GO:0051082">
    <property type="term" value="F:unfolded protein binding"/>
    <property type="evidence" value="ECO:0007669"/>
    <property type="project" value="UniProtKB-UniRule"/>
</dbReference>
<dbReference type="InterPro" id="IPR046357">
    <property type="entry name" value="PPIase_dom_sf"/>
</dbReference>
<dbReference type="Gene3D" id="1.10.4030.10">
    <property type="entry name" value="Porin chaperone SurA, peptide-binding domain"/>
    <property type="match status" value="2"/>
</dbReference>
<dbReference type="SUPFAM" id="SSF109998">
    <property type="entry name" value="Triger factor/SurA peptide-binding domain-like"/>
    <property type="match status" value="1"/>
</dbReference>
<feature type="domain" description="PpiC" evidence="8">
    <location>
        <begin position="173"/>
        <end position="274"/>
    </location>
</feature>
<dbReference type="GO" id="GO:0003755">
    <property type="term" value="F:peptidyl-prolyl cis-trans isomerase activity"/>
    <property type="evidence" value="ECO:0007669"/>
    <property type="project" value="UniProtKB-UniRule"/>
</dbReference>
<dbReference type="Pfam" id="PF00639">
    <property type="entry name" value="Rotamase"/>
    <property type="match status" value="2"/>
</dbReference>
<comment type="caution">
    <text evidence="9">The sequence shown here is derived from an EMBL/GenBank/DDBJ whole genome shotgun (WGS) entry which is preliminary data.</text>
</comment>
<dbReference type="GO" id="GO:0043165">
    <property type="term" value="P:Gram-negative-bacterium-type cell outer membrane assembly"/>
    <property type="evidence" value="ECO:0007669"/>
    <property type="project" value="InterPro"/>
</dbReference>
<evidence type="ECO:0000259" key="8">
    <source>
        <dbReference type="PROSITE" id="PS50198"/>
    </source>
</evidence>
<dbReference type="InterPro" id="IPR027304">
    <property type="entry name" value="Trigger_fact/SurA_dom_sf"/>
</dbReference>
<evidence type="ECO:0000256" key="6">
    <source>
        <dbReference type="ARBA" id="ARBA00023235"/>
    </source>
</evidence>
<feature type="signal peptide" evidence="7">
    <location>
        <begin position="1"/>
        <end position="22"/>
    </location>
</feature>
<dbReference type="Pfam" id="PF09312">
    <property type="entry name" value="SurA_N"/>
    <property type="match status" value="1"/>
</dbReference>
<dbReference type="GO" id="GO:0006457">
    <property type="term" value="P:protein folding"/>
    <property type="evidence" value="ECO:0007669"/>
    <property type="project" value="UniProtKB-UniRule"/>
</dbReference>